<dbReference type="EMBL" id="CAWYQH010000013">
    <property type="protein sequence ID" value="CAK8674822.1"/>
    <property type="molecule type" value="Genomic_DNA"/>
</dbReference>
<proteinExistence type="predicted"/>
<sequence length="158" mass="18315">MALTRSALSSAFIKYEKLAGNVLPTNMDVLNHYYFESKRLSETNPKFTRKAPAFNDVKEKVVQDVADLWMKANLPTVNLIRIKTKLKELIKKFNLTRKRAKKITKCDIFDEDWLTNLFDVCKCKCSIEENPSLKNKKLACSCVFEDQIPSEEIDFLKD</sequence>
<protein>
    <submittedName>
        <fullName evidence="2">Uncharacterized protein</fullName>
    </submittedName>
</protein>
<evidence type="ECO:0000313" key="3">
    <source>
        <dbReference type="Proteomes" id="UP001642483"/>
    </source>
</evidence>
<gene>
    <name evidence="1" type="ORF">CVLEPA_LOCUS4482</name>
    <name evidence="2" type="ORF">CVLEPA_LOCUS4601</name>
</gene>
<name>A0ABP0F935_CLALP</name>
<keyword evidence="3" id="KW-1185">Reference proteome</keyword>
<organism evidence="2 3">
    <name type="scientific">Clavelina lepadiformis</name>
    <name type="common">Light-bulb sea squirt</name>
    <name type="synonym">Ascidia lepadiformis</name>
    <dbReference type="NCBI Taxonomy" id="159417"/>
    <lineage>
        <taxon>Eukaryota</taxon>
        <taxon>Metazoa</taxon>
        <taxon>Chordata</taxon>
        <taxon>Tunicata</taxon>
        <taxon>Ascidiacea</taxon>
        <taxon>Aplousobranchia</taxon>
        <taxon>Clavelinidae</taxon>
        <taxon>Clavelina</taxon>
    </lineage>
</organism>
<reference evidence="2 3" key="1">
    <citation type="submission" date="2024-02" db="EMBL/GenBank/DDBJ databases">
        <authorList>
            <person name="Daric V."/>
            <person name="Darras S."/>
        </authorList>
    </citation>
    <scope>NUCLEOTIDE SEQUENCE [LARGE SCALE GENOMIC DNA]</scope>
</reference>
<evidence type="ECO:0000313" key="1">
    <source>
        <dbReference type="EMBL" id="CAK8674822.1"/>
    </source>
</evidence>
<dbReference type="Proteomes" id="UP001642483">
    <property type="component" value="Unassembled WGS sequence"/>
</dbReference>
<accession>A0ABP0F935</accession>
<evidence type="ECO:0000313" key="2">
    <source>
        <dbReference type="EMBL" id="CAK8674955.1"/>
    </source>
</evidence>
<dbReference type="EMBL" id="CAWYQH010000013">
    <property type="protein sequence ID" value="CAK8674955.1"/>
    <property type="molecule type" value="Genomic_DNA"/>
</dbReference>
<comment type="caution">
    <text evidence="2">The sequence shown here is derived from an EMBL/GenBank/DDBJ whole genome shotgun (WGS) entry which is preliminary data.</text>
</comment>